<accession>A0A382F442</accession>
<feature type="non-terminal residue" evidence="1">
    <location>
        <position position="1"/>
    </location>
</feature>
<gene>
    <name evidence="1" type="ORF">METZ01_LOCUS209745</name>
</gene>
<dbReference type="AlphaFoldDB" id="A0A382F442"/>
<organism evidence="1">
    <name type="scientific">marine metagenome</name>
    <dbReference type="NCBI Taxonomy" id="408172"/>
    <lineage>
        <taxon>unclassified sequences</taxon>
        <taxon>metagenomes</taxon>
        <taxon>ecological metagenomes</taxon>
    </lineage>
</organism>
<evidence type="ECO:0000313" key="1">
    <source>
        <dbReference type="EMBL" id="SVB56891.1"/>
    </source>
</evidence>
<proteinExistence type="predicted"/>
<sequence>GNITSVTLTDEGGVINVVGSTGKYGKVWLTYNLKLDNSNHPTQGSFSGRATAINDQGERNAASRQGVWERKGNILNFYSLDDVTDGNFYLCITEMNLSTDALDMKFYSVK</sequence>
<protein>
    <submittedName>
        <fullName evidence="1">Uncharacterized protein</fullName>
    </submittedName>
</protein>
<dbReference type="EMBL" id="UINC01047520">
    <property type="protein sequence ID" value="SVB56891.1"/>
    <property type="molecule type" value="Genomic_DNA"/>
</dbReference>
<name>A0A382F442_9ZZZZ</name>
<reference evidence="1" key="1">
    <citation type="submission" date="2018-05" db="EMBL/GenBank/DDBJ databases">
        <authorList>
            <person name="Lanie J.A."/>
            <person name="Ng W.-L."/>
            <person name="Kazmierczak K.M."/>
            <person name="Andrzejewski T.M."/>
            <person name="Davidsen T.M."/>
            <person name="Wayne K.J."/>
            <person name="Tettelin H."/>
            <person name="Glass J.I."/>
            <person name="Rusch D."/>
            <person name="Podicherti R."/>
            <person name="Tsui H.-C.T."/>
            <person name="Winkler M.E."/>
        </authorList>
    </citation>
    <scope>NUCLEOTIDE SEQUENCE</scope>
</reference>